<feature type="compositionally biased region" description="Polar residues" evidence="3">
    <location>
        <begin position="595"/>
        <end position="611"/>
    </location>
</feature>
<feature type="compositionally biased region" description="Polar residues" evidence="3">
    <location>
        <begin position="314"/>
        <end position="325"/>
    </location>
</feature>
<dbReference type="Pfam" id="PF00069">
    <property type="entry name" value="Pkinase"/>
    <property type="match status" value="1"/>
</dbReference>
<dbReference type="AlphaFoldDB" id="A0A0F7SH39"/>
<feature type="compositionally biased region" description="Low complexity" evidence="3">
    <location>
        <begin position="152"/>
        <end position="184"/>
    </location>
</feature>
<dbReference type="PANTHER" id="PTHR24346">
    <property type="entry name" value="MAP/MICROTUBULE AFFINITY-REGULATING KINASE"/>
    <property type="match status" value="1"/>
</dbReference>
<feature type="compositionally biased region" description="Polar residues" evidence="3">
    <location>
        <begin position="534"/>
        <end position="544"/>
    </location>
</feature>
<keyword evidence="2" id="KW-0067">ATP-binding</keyword>
<evidence type="ECO:0000256" key="1">
    <source>
        <dbReference type="ARBA" id="ARBA00022741"/>
    </source>
</evidence>
<dbReference type="GO" id="GO:0005524">
    <property type="term" value="F:ATP binding"/>
    <property type="evidence" value="ECO:0007669"/>
    <property type="project" value="UniProtKB-KW"/>
</dbReference>
<accession>A0A0F7SH39</accession>
<evidence type="ECO:0000259" key="4">
    <source>
        <dbReference type="PROSITE" id="PS50011"/>
    </source>
</evidence>
<dbReference type="InterPro" id="IPR008271">
    <property type="entry name" value="Ser/Thr_kinase_AS"/>
</dbReference>
<organism evidence="5">
    <name type="scientific">Phaffia rhodozyma</name>
    <name type="common">Yeast</name>
    <name type="synonym">Xanthophyllomyces dendrorhous</name>
    <dbReference type="NCBI Taxonomy" id="264483"/>
    <lineage>
        <taxon>Eukaryota</taxon>
        <taxon>Fungi</taxon>
        <taxon>Dikarya</taxon>
        <taxon>Basidiomycota</taxon>
        <taxon>Agaricomycotina</taxon>
        <taxon>Tremellomycetes</taxon>
        <taxon>Cystofilobasidiales</taxon>
        <taxon>Mrakiaceae</taxon>
        <taxon>Phaffia</taxon>
    </lineage>
</organism>
<feature type="compositionally biased region" description="Polar residues" evidence="3">
    <location>
        <begin position="185"/>
        <end position="199"/>
    </location>
</feature>
<dbReference type="InterPro" id="IPR000719">
    <property type="entry name" value="Prot_kinase_dom"/>
</dbReference>
<dbReference type="PROSITE" id="PS50011">
    <property type="entry name" value="PROTEIN_KINASE_DOM"/>
    <property type="match status" value="1"/>
</dbReference>
<name>A0A0F7SH39_PHARH</name>
<dbReference type="Gene3D" id="1.10.510.10">
    <property type="entry name" value="Transferase(Phosphotransferase) domain 1"/>
    <property type="match status" value="1"/>
</dbReference>
<feature type="region of interest" description="Disordered" evidence="3">
    <location>
        <begin position="232"/>
        <end position="325"/>
    </location>
</feature>
<feature type="compositionally biased region" description="Acidic residues" evidence="3">
    <location>
        <begin position="506"/>
        <end position="517"/>
    </location>
</feature>
<feature type="region of interest" description="Disordered" evidence="3">
    <location>
        <begin position="145"/>
        <end position="211"/>
    </location>
</feature>
<dbReference type="GO" id="GO:0005634">
    <property type="term" value="C:nucleus"/>
    <property type="evidence" value="ECO:0007669"/>
    <property type="project" value="TreeGrafter"/>
</dbReference>
<reference evidence="5" key="1">
    <citation type="submission" date="2014-08" db="EMBL/GenBank/DDBJ databases">
        <authorList>
            <person name="Sharma Rahul"/>
            <person name="Thines Marco"/>
        </authorList>
    </citation>
    <scope>NUCLEOTIDE SEQUENCE</scope>
</reference>
<feature type="domain" description="Protein kinase" evidence="4">
    <location>
        <begin position="743"/>
        <end position="1090"/>
    </location>
</feature>
<feature type="region of interest" description="Disordered" evidence="3">
    <location>
        <begin position="481"/>
        <end position="646"/>
    </location>
</feature>
<dbReference type="SUPFAM" id="SSF56112">
    <property type="entry name" value="Protein kinase-like (PK-like)"/>
    <property type="match status" value="1"/>
</dbReference>
<dbReference type="Gene3D" id="3.30.200.20">
    <property type="entry name" value="Phosphorylase Kinase, domain 1"/>
    <property type="match status" value="1"/>
</dbReference>
<feature type="compositionally biased region" description="Low complexity" evidence="3">
    <location>
        <begin position="236"/>
        <end position="252"/>
    </location>
</feature>
<feature type="compositionally biased region" description="Basic residues" evidence="3">
    <location>
        <begin position="297"/>
        <end position="311"/>
    </location>
</feature>
<keyword evidence="5" id="KW-0418">Kinase</keyword>
<keyword evidence="5" id="KW-0808">Transferase</keyword>
<dbReference type="SMART" id="SM00220">
    <property type="entry name" value="S_TKc"/>
    <property type="match status" value="1"/>
</dbReference>
<evidence type="ECO:0000256" key="2">
    <source>
        <dbReference type="ARBA" id="ARBA00022840"/>
    </source>
</evidence>
<dbReference type="GO" id="GO:0005829">
    <property type="term" value="C:cytosol"/>
    <property type="evidence" value="ECO:0007669"/>
    <property type="project" value="TreeGrafter"/>
</dbReference>
<proteinExistence type="predicted"/>
<feature type="region of interest" description="Disordered" evidence="3">
    <location>
        <begin position="813"/>
        <end position="866"/>
    </location>
</feature>
<dbReference type="GO" id="GO:0045719">
    <property type="term" value="P:negative regulation of glycogen biosynthetic process"/>
    <property type="evidence" value="ECO:0007669"/>
    <property type="project" value="TreeGrafter"/>
</dbReference>
<dbReference type="GO" id="GO:0004674">
    <property type="term" value="F:protein serine/threonine kinase activity"/>
    <property type="evidence" value="ECO:0007669"/>
    <property type="project" value="TreeGrafter"/>
</dbReference>
<protein>
    <submittedName>
        <fullName evidence="5">Kinase-like protein</fullName>
    </submittedName>
</protein>
<dbReference type="GO" id="GO:0035556">
    <property type="term" value="P:intracellular signal transduction"/>
    <property type="evidence" value="ECO:0007669"/>
    <property type="project" value="TreeGrafter"/>
</dbReference>
<dbReference type="PANTHER" id="PTHR24346:SF51">
    <property type="entry name" value="PAS DOMAIN-CONTAINING SERINE_THREONINE-PROTEIN KINASE"/>
    <property type="match status" value="1"/>
</dbReference>
<feature type="region of interest" description="Disordered" evidence="3">
    <location>
        <begin position="717"/>
        <end position="736"/>
    </location>
</feature>
<feature type="region of interest" description="Disordered" evidence="3">
    <location>
        <begin position="411"/>
        <end position="434"/>
    </location>
</feature>
<evidence type="ECO:0000256" key="3">
    <source>
        <dbReference type="SAM" id="MobiDB-lite"/>
    </source>
</evidence>
<dbReference type="EMBL" id="LN483167">
    <property type="protein sequence ID" value="CDZ97048.1"/>
    <property type="molecule type" value="Genomic_DNA"/>
</dbReference>
<feature type="compositionally biased region" description="Polar residues" evidence="3">
    <location>
        <begin position="77"/>
        <end position="86"/>
    </location>
</feature>
<feature type="compositionally biased region" description="Low complexity" evidence="3">
    <location>
        <begin position="555"/>
        <end position="567"/>
    </location>
</feature>
<feature type="compositionally biased region" description="Low complexity" evidence="3">
    <location>
        <begin position="579"/>
        <end position="594"/>
    </location>
</feature>
<dbReference type="InterPro" id="IPR011009">
    <property type="entry name" value="Kinase-like_dom_sf"/>
</dbReference>
<feature type="compositionally biased region" description="Polar residues" evidence="3">
    <location>
        <begin position="1"/>
        <end position="25"/>
    </location>
</feature>
<feature type="region of interest" description="Disordered" evidence="3">
    <location>
        <begin position="1"/>
        <end position="117"/>
    </location>
</feature>
<evidence type="ECO:0000313" key="5">
    <source>
        <dbReference type="EMBL" id="CDZ97048.1"/>
    </source>
</evidence>
<dbReference type="PROSITE" id="PS00108">
    <property type="entry name" value="PROTEIN_KINASE_ST"/>
    <property type="match status" value="1"/>
</dbReference>
<sequence length="1105" mass="120835">MPSELPSASFTKTSQCVHPTPNKFSPLNLLQFETDPGSSHSPGPPPSPRRHHGGGVLLSRVRAQTAGLKGTRGLASFTPSSDYTGTDDSRKESDSDDDSEIENRFGMSRSVGNLTSLDGMRSADKRLVGEEHLFQRANNSARFYYQGSHPDTQQQSQSSSHTNNISSTDSINNGNIINRTIISSPEQSRPSLSTSSYTQLLPPPKLDQNHPALSPRLVVLTPTTQEWNQIQSGHHLPLSQRPSLSSLRQTSRQGRDSIQSINAEDERGPRSDDEENEGGLRWNPLRNRQTGSVPYHPRSRTLSRPSTRCHTRAPTLSSRSSFSQTTYEHGVQIPLTRTITADHLDSEVDSLDLSTQFSPPGPDSDRLSRTFDASDEGAAHSISLFGDEWFPHYRVDDKWRQNSKGVLLVRSENGQDDQSMDSGSDQEDVRSENSEDYGLCAFEMKKPQLVSTESSWGITQIGNFGFGTSNGLQQVDKTVSSPKTELNQDLGGDGFRQFGRGLDLNEPSDNDVDFEVDGESRSPSGQIPILSPRDNLSMSPQQLRISPASPPGILSSHSSLTRSWSNSPSTGMISPRLPASRITSRKSSASSAISHVQTHSPHMAASTSSRGSPPVPTTYTSPPLSPRVSRRRQSQKSTRLSAVAGRSLPSPFGNHLSGELSAFSPFPSAGLNSMNGGGPSTPGYPFPSMYREKESSGLKVPPYLRDTDRVESTNSVLSLAPSIGPPDSPTGTPISSGKSIDDYVILTEAGRGAYGLVKRAKRKGPDGEAEGEEVIIKMIIKQRILADSWKRHRLLGPIPIELHIMDQISKFHYAPPPQPRPWDPSRPHADTQNTEEGLSDFDGLSEENTPTIGQPETHKPSKSPNEKVPYILGHPNVCTIIDFFEDREYYFIVMPRFGIGQDLFDRVEGEPDGLPAFEVRSLLGQICDGIAFLHYQGIVHRDIKDENVILDGLGHAQLIDFGSSAHWKPGRMWDTFSGTLDYASPEILRGEKYSGKEQDVWALGVVAYVLLVGETPFVSSEEAMVGLQVGSKVESCLRERCFGGKDGGETGKEPGGGGALGDAMDWVERACEVDLKDRPTAAQLLEHRFLKGNGGWTGFRGFESY</sequence>
<keyword evidence="1" id="KW-0547">Nucleotide-binding</keyword>